<proteinExistence type="predicted"/>
<protein>
    <recommendedName>
        <fullName evidence="3">DUF2802 domain-containing protein</fullName>
    </recommendedName>
</protein>
<dbReference type="InterPro" id="IPR021244">
    <property type="entry name" value="DUF2802"/>
</dbReference>
<evidence type="ECO:0008006" key="3">
    <source>
        <dbReference type="Google" id="ProtNLM"/>
    </source>
</evidence>
<feature type="transmembrane region" description="Helical" evidence="1">
    <location>
        <begin position="6"/>
        <end position="26"/>
    </location>
</feature>
<evidence type="ECO:0000313" key="2">
    <source>
        <dbReference type="EMBL" id="VAW86950.1"/>
    </source>
</evidence>
<keyword evidence="1" id="KW-0812">Transmembrane</keyword>
<organism evidence="2">
    <name type="scientific">hydrothermal vent metagenome</name>
    <dbReference type="NCBI Taxonomy" id="652676"/>
    <lineage>
        <taxon>unclassified sequences</taxon>
        <taxon>metagenomes</taxon>
        <taxon>ecological metagenomes</taxon>
    </lineage>
</organism>
<keyword evidence="1" id="KW-1133">Transmembrane helix</keyword>
<name>A0A3B0ZD85_9ZZZZ</name>
<evidence type="ECO:0000256" key="1">
    <source>
        <dbReference type="SAM" id="Phobius"/>
    </source>
</evidence>
<gene>
    <name evidence="2" type="ORF">MNBD_GAMMA17-1510</name>
</gene>
<dbReference type="EMBL" id="UOFQ01000055">
    <property type="protein sequence ID" value="VAW86950.1"/>
    <property type="molecule type" value="Genomic_DNA"/>
</dbReference>
<dbReference type="Pfam" id="PF10975">
    <property type="entry name" value="DUF2802"/>
    <property type="match status" value="1"/>
</dbReference>
<accession>A0A3B0ZD85</accession>
<sequence length="137" mass="15318">MEVSEYYMVLLGVLNIVLIAVVIRLATQQRQRSLSYERKLKLLNDDVSALCSGAAGMAGHLNKVEQKVKRVMERQDQLDSREPSDRALDQASRMVRQGATVEELIATCGLVRAEAELLMLLHRPQNEDDSPLRVVSG</sequence>
<keyword evidence="1" id="KW-0472">Membrane</keyword>
<reference evidence="2" key="1">
    <citation type="submission" date="2018-06" db="EMBL/GenBank/DDBJ databases">
        <authorList>
            <person name="Zhirakovskaya E."/>
        </authorList>
    </citation>
    <scope>NUCLEOTIDE SEQUENCE</scope>
</reference>
<dbReference type="AlphaFoldDB" id="A0A3B0ZD85"/>